<keyword evidence="1" id="KW-0812">Transmembrane</keyword>
<dbReference type="AlphaFoldDB" id="A0A9X3YKW0"/>
<gene>
    <name evidence="2" type="ORF">OD750_008430</name>
</gene>
<dbReference type="Proteomes" id="UP001139971">
    <property type="component" value="Unassembled WGS sequence"/>
</dbReference>
<name>A0A9X3YKW0_9GAMM</name>
<keyword evidence="1" id="KW-1133">Transmembrane helix</keyword>
<evidence type="ECO:0000256" key="1">
    <source>
        <dbReference type="SAM" id="Phobius"/>
    </source>
</evidence>
<comment type="caution">
    <text evidence="2">The sequence shown here is derived from an EMBL/GenBank/DDBJ whole genome shotgun (WGS) entry which is preliminary data.</text>
</comment>
<dbReference type="RefSeq" id="WP_263541145.1">
    <property type="nucleotide sequence ID" value="NZ_JAOVZO020000011.1"/>
</dbReference>
<organism evidence="2 3">
    <name type="scientific">Tahibacter soli</name>
    <dbReference type="NCBI Taxonomy" id="2983605"/>
    <lineage>
        <taxon>Bacteria</taxon>
        <taxon>Pseudomonadati</taxon>
        <taxon>Pseudomonadota</taxon>
        <taxon>Gammaproteobacteria</taxon>
        <taxon>Lysobacterales</taxon>
        <taxon>Rhodanobacteraceae</taxon>
        <taxon>Tahibacter</taxon>
    </lineage>
</organism>
<keyword evidence="1" id="KW-0472">Membrane</keyword>
<feature type="transmembrane region" description="Helical" evidence="1">
    <location>
        <begin position="6"/>
        <end position="23"/>
    </location>
</feature>
<feature type="transmembrane region" description="Helical" evidence="1">
    <location>
        <begin position="63"/>
        <end position="83"/>
    </location>
</feature>
<keyword evidence="3" id="KW-1185">Reference proteome</keyword>
<protein>
    <submittedName>
        <fullName evidence="2">Uncharacterized protein</fullName>
    </submittedName>
</protein>
<reference evidence="2" key="1">
    <citation type="submission" date="2023-02" db="EMBL/GenBank/DDBJ databases">
        <title>Tahibacter soli sp. nov. isolated from soil.</title>
        <authorList>
            <person name="Baek J.H."/>
            <person name="Lee J.K."/>
            <person name="Choi D.G."/>
            <person name="Jeon C.O."/>
        </authorList>
    </citation>
    <scope>NUCLEOTIDE SEQUENCE</scope>
    <source>
        <strain evidence="2">BL</strain>
    </source>
</reference>
<dbReference type="EMBL" id="JAOVZO020000011">
    <property type="protein sequence ID" value="MDC8012573.1"/>
    <property type="molecule type" value="Genomic_DNA"/>
</dbReference>
<evidence type="ECO:0000313" key="3">
    <source>
        <dbReference type="Proteomes" id="UP001139971"/>
    </source>
</evidence>
<proteinExistence type="predicted"/>
<feature type="transmembrane region" description="Helical" evidence="1">
    <location>
        <begin position="35"/>
        <end position="57"/>
    </location>
</feature>
<sequence length="101" mass="11110">MNAPVLVMSTSALLGLLLGLVLLKRCRPYTVGRVATLFALIEWLCCSVGVVALGVVWHPNYHFNVRPLLFVIGGSALLIWVLVGWPELRGLLRGSERDRVS</sequence>
<evidence type="ECO:0000313" key="2">
    <source>
        <dbReference type="EMBL" id="MDC8012573.1"/>
    </source>
</evidence>
<accession>A0A9X3YKW0</accession>